<dbReference type="PRINTS" id="PR01084">
    <property type="entry name" value="NAHEXCHNGR"/>
</dbReference>
<name>A0A0D6M4T2_9BILA</name>
<keyword evidence="2" id="KW-0813">Transport</keyword>
<dbReference type="Proteomes" id="UP000054495">
    <property type="component" value="Unassembled WGS sequence"/>
</dbReference>
<evidence type="ECO:0000256" key="5">
    <source>
        <dbReference type="ARBA" id="ARBA00023053"/>
    </source>
</evidence>
<evidence type="ECO:0000256" key="7">
    <source>
        <dbReference type="ARBA" id="ARBA00023136"/>
    </source>
</evidence>
<feature type="transmembrane region" description="Helical" evidence="9">
    <location>
        <begin position="68"/>
        <end position="91"/>
    </location>
</feature>
<proteinExistence type="predicted"/>
<feature type="transmembrane region" description="Helical" evidence="9">
    <location>
        <begin position="477"/>
        <end position="495"/>
    </location>
</feature>
<evidence type="ECO:0000256" key="9">
    <source>
        <dbReference type="SAM" id="Phobius"/>
    </source>
</evidence>
<keyword evidence="12" id="KW-1185">Reference proteome</keyword>
<feature type="transmembrane region" description="Helical" evidence="9">
    <location>
        <begin position="265"/>
        <end position="283"/>
    </location>
</feature>
<feature type="domain" description="Cation/H+ exchanger transmembrane" evidence="10">
    <location>
        <begin position="193"/>
        <end position="517"/>
    </location>
</feature>
<dbReference type="Pfam" id="PF00999">
    <property type="entry name" value="Na_H_Exchanger"/>
    <property type="match status" value="1"/>
</dbReference>
<keyword evidence="5" id="KW-0915">Sodium</keyword>
<comment type="subcellular location">
    <subcellularLocation>
        <location evidence="1">Membrane</location>
        <topology evidence="1">Multi-pass membrane protein</topology>
    </subcellularLocation>
</comment>
<evidence type="ECO:0000256" key="8">
    <source>
        <dbReference type="ARBA" id="ARBA00023201"/>
    </source>
</evidence>
<keyword evidence="4 9" id="KW-1133">Transmembrane helix</keyword>
<dbReference type="PANTHER" id="PTHR10110:SF126">
    <property type="entry name" value="NA(+)_H(+) EXCHANGER PROTEIN 7"/>
    <property type="match status" value="1"/>
</dbReference>
<reference evidence="11 12" key="1">
    <citation type="submission" date="2013-05" db="EMBL/GenBank/DDBJ databases">
        <title>Draft genome of the parasitic nematode Anyclostoma ceylanicum.</title>
        <authorList>
            <person name="Mitreva M."/>
        </authorList>
    </citation>
    <scope>NUCLEOTIDE SEQUENCE [LARGE SCALE GENOMIC DNA]</scope>
</reference>
<dbReference type="AlphaFoldDB" id="A0A0D6M4T2"/>
<evidence type="ECO:0000313" key="12">
    <source>
        <dbReference type="Proteomes" id="UP000054495"/>
    </source>
</evidence>
<keyword evidence="3 9" id="KW-0812">Transmembrane</keyword>
<dbReference type="InterPro" id="IPR018422">
    <property type="entry name" value="Cation/H_exchanger_CPA1"/>
</dbReference>
<dbReference type="GO" id="GO:0005886">
    <property type="term" value="C:plasma membrane"/>
    <property type="evidence" value="ECO:0007669"/>
    <property type="project" value="TreeGrafter"/>
</dbReference>
<feature type="transmembrane region" description="Helical" evidence="9">
    <location>
        <begin position="226"/>
        <end position="253"/>
    </location>
</feature>
<dbReference type="InterPro" id="IPR006153">
    <property type="entry name" value="Cation/H_exchanger_TM"/>
</dbReference>
<feature type="transmembrane region" description="Helical" evidence="9">
    <location>
        <begin position="12"/>
        <end position="33"/>
    </location>
</feature>
<sequence>MDSSTQTPDRSINGLIVFLTLFLFLTVLTSGLLQRQSVAGGCSLQDSDSDEEAQPINRPPMEVKPRGILLLLMRLLIHLLLLLFPSFVLSIELNIENETEFWSDILNYADSVGVRRSVLATLLRSDPDVVVAGETNFLDNDSGTHGKISAEHDQHAHGSHGVKVASFKFDYVKEPLVLTVGDDTHESVKFLEFNSKTFFFFLLPPIILESAYSLRDRAFLENIGTIILYAVVGTVLNIVLIGGSLVVLSHLGWIGGFRIDPLDCLVFASLIAAVDPVAVLAIFQEVGVNKMLYFMVFGESLLNDAVTVVCYNLVIEFKALDSIGFLDCFMGFLAFLCVSLGGLAIGLFFGFLSAFVTKFTKDVRVVEPVIMFGMAYMAYMGSELFHFSGIIGSSYEKQFLKFSSVSESLIFIVLGVMLVNEQEWFWSDWHPLFSLYSVVLCIGVRFLVVFFLTYIVNRFTGGVRHISFQEQFIMAYGGLRGAVSFSLAFMISNTVAVKNTILSATYMVILGGTIKPLVRYLNIRLARKEDNFRLFMEFNRGMIVHMTQGIEDLCGYKDRSVAHQLSVFSKAYLRPLLQRGYKKEQKESKLLEMDRFETMRELKQSPSQSSFKWQQAVDELAESGGIPRNMLEEEEFFVNKKEDIEKQTEELTKDISHIRQLLHNPFEEYYANRNLVGEEEREKRRTSELSHMRMLQYRAQGMLDSEPKPKRSIFGRRQQPKKSAHQGIIMASLGSLGVHAVETGFRESKNVSSIPTNGIEKEKKKYNIAASEKESYESLSFLSNGLSSDVSAIVMLRKFAE</sequence>
<keyword evidence="7 9" id="KW-0472">Membrane</keyword>
<feature type="transmembrane region" description="Helical" evidence="9">
    <location>
        <begin position="501"/>
        <end position="518"/>
    </location>
</feature>
<keyword evidence="8" id="KW-0739">Sodium transport</keyword>
<feature type="transmembrane region" description="Helical" evidence="9">
    <location>
        <begin position="332"/>
        <end position="356"/>
    </location>
</feature>
<dbReference type="Gene3D" id="6.10.140.1330">
    <property type="match status" value="1"/>
</dbReference>
<evidence type="ECO:0000256" key="4">
    <source>
        <dbReference type="ARBA" id="ARBA00022989"/>
    </source>
</evidence>
<organism evidence="11 12">
    <name type="scientific">Ancylostoma ceylanicum</name>
    <dbReference type="NCBI Taxonomy" id="53326"/>
    <lineage>
        <taxon>Eukaryota</taxon>
        <taxon>Metazoa</taxon>
        <taxon>Ecdysozoa</taxon>
        <taxon>Nematoda</taxon>
        <taxon>Chromadorea</taxon>
        <taxon>Rhabditida</taxon>
        <taxon>Rhabditina</taxon>
        <taxon>Rhabditomorpha</taxon>
        <taxon>Strongyloidea</taxon>
        <taxon>Ancylostomatidae</taxon>
        <taxon>Ancylostomatinae</taxon>
        <taxon>Ancylostoma</taxon>
    </lineage>
</organism>
<dbReference type="GO" id="GO:0015385">
    <property type="term" value="F:sodium:proton antiporter activity"/>
    <property type="evidence" value="ECO:0007669"/>
    <property type="project" value="InterPro"/>
</dbReference>
<dbReference type="InterPro" id="IPR004709">
    <property type="entry name" value="NaH_exchanger"/>
</dbReference>
<evidence type="ECO:0000256" key="1">
    <source>
        <dbReference type="ARBA" id="ARBA00004141"/>
    </source>
</evidence>
<feature type="transmembrane region" description="Helical" evidence="9">
    <location>
        <begin position="432"/>
        <end position="456"/>
    </location>
</feature>
<dbReference type="EMBL" id="KE124838">
    <property type="protein sequence ID" value="EPB77386.1"/>
    <property type="molecule type" value="Genomic_DNA"/>
</dbReference>
<accession>A0A0D6M4T2</accession>
<keyword evidence="6" id="KW-0406">Ion transport</keyword>
<evidence type="ECO:0000256" key="6">
    <source>
        <dbReference type="ARBA" id="ARBA00023065"/>
    </source>
</evidence>
<dbReference type="GO" id="GO:0098719">
    <property type="term" value="P:sodium ion import across plasma membrane"/>
    <property type="evidence" value="ECO:0007669"/>
    <property type="project" value="TreeGrafter"/>
</dbReference>
<protein>
    <submittedName>
        <fullName evidence="11">Sodium/hydrogen exchanger 3</fullName>
    </submittedName>
</protein>
<evidence type="ECO:0000313" key="11">
    <source>
        <dbReference type="EMBL" id="EPB77386.1"/>
    </source>
</evidence>
<evidence type="ECO:0000256" key="3">
    <source>
        <dbReference type="ARBA" id="ARBA00022692"/>
    </source>
</evidence>
<dbReference type="GO" id="GO:0015386">
    <property type="term" value="F:potassium:proton antiporter activity"/>
    <property type="evidence" value="ECO:0007669"/>
    <property type="project" value="TreeGrafter"/>
</dbReference>
<dbReference type="GO" id="GO:0051453">
    <property type="term" value="P:regulation of intracellular pH"/>
    <property type="evidence" value="ECO:0007669"/>
    <property type="project" value="TreeGrafter"/>
</dbReference>
<evidence type="ECO:0000259" key="10">
    <source>
        <dbReference type="Pfam" id="PF00999"/>
    </source>
</evidence>
<dbReference type="PANTHER" id="PTHR10110">
    <property type="entry name" value="SODIUM/HYDROGEN EXCHANGER"/>
    <property type="match status" value="1"/>
</dbReference>
<feature type="transmembrane region" description="Helical" evidence="9">
    <location>
        <begin position="368"/>
        <end position="387"/>
    </location>
</feature>
<evidence type="ECO:0000256" key="2">
    <source>
        <dbReference type="ARBA" id="ARBA00022448"/>
    </source>
</evidence>
<gene>
    <name evidence="11" type="ORF">ANCCEY_03539</name>
</gene>